<proteinExistence type="predicted"/>
<reference evidence="1" key="1">
    <citation type="submission" date="2021-02" db="EMBL/GenBank/DDBJ databases">
        <authorList>
            <person name="Cremers G."/>
            <person name="Picone N."/>
        </authorList>
    </citation>
    <scope>NUCLEOTIDE SEQUENCE</scope>
    <source>
        <strain evidence="1">PQ17</strain>
    </source>
</reference>
<dbReference type="EMBL" id="CAJNOB010000045">
    <property type="protein sequence ID" value="CAF0702592.1"/>
    <property type="molecule type" value="Genomic_DNA"/>
</dbReference>
<organism evidence="1 2">
    <name type="scientific">Candidatus Methylacidithermus pantelleriae</name>
    <dbReference type="NCBI Taxonomy" id="2744239"/>
    <lineage>
        <taxon>Bacteria</taxon>
        <taxon>Pseudomonadati</taxon>
        <taxon>Verrucomicrobiota</taxon>
        <taxon>Methylacidiphilae</taxon>
        <taxon>Methylacidiphilales</taxon>
        <taxon>Methylacidiphilaceae</taxon>
        <taxon>Candidatus Methylacidithermus</taxon>
    </lineage>
</organism>
<comment type="caution">
    <text evidence="1">The sequence shown here is derived from an EMBL/GenBank/DDBJ whole genome shotgun (WGS) entry which is preliminary data.</text>
</comment>
<evidence type="ECO:0000313" key="1">
    <source>
        <dbReference type="EMBL" id="CAF0702592.1"/>
    </source>
</evidence>
<gene>
    <name evidence="1" type="ORF">MPNT_50126</name>
</gene>
<dbReference type="Proteomes" id="UP000663859">
    <property type="component" value="Unassembled WGS sequence"/>
</dbReference>
<keyword evidence="2" id="KW-1185">Reference proteome</keyword>
<protein>
    <submittedName>
        <fullName evidence="1">Uncharacterized protein</fullName>
    </submittedName>
</protein>
<accession>A0A8J2FT50</accession>
<name>A0A8J2FT50_9BACT</name>
<dbReference type="AlphaFoldDB" id="A0A8J2FT50"/>
<sequence length="64" mass="6846">MGGIEGLPRLCPRKRGIGRFLAFVGETSTRESSAALFGRHLGRSSLVGEGLSTVLRTVWGDLSE</sequence>
<evidence type="ECO:0000313" key="2">
    <source>
        <dbReference type="Proteomes" id="UP000663859"/>
    </source>
</evidence>